<dbReference type="Pfam" id="PF12867">
    <property type="entry name" value="DinB_2"/>
    <property type="match status" value="1"/>
</dbReference>
<dbReference type="AlphaFoldDB" id="A0A5A7SHY1"/>
<name>A0A5A7SHY1_9NOCA</name>
<organism evidence="2 3">
    <name type="scientific">Antrihabitans cavernicola</name>
    <dbReference type="NCBI Taxonomy" id="2495913"/>
    <lineage>
        <taxon>Bacteria</taxon>
        <taxon>Bacillati</taxon>
        <taxon>Actinomycetota</taxon>
        <taxon>Actinomycetes</taxon>
        <taxon>Mycobacteriales</taxon>
        <taxon>Nocardiaceae</taxon>
        <taxon>Antrihabitans</taxon>
    </lineage>
</organism>
<dbReference type="SUPFAM" id="SSF109854">
    <property type="entry name" value="DinB/YfiT-like putative metalloenzymes"/>
    <property type="match status" value="1"/>
</dbReference>
<dbReference type="EMBL" id="VLNY01000002">
    <property type="protein sequence ID" value="KAA0024327.1"/>
    <property type="molecule type" value="Genomic_DNA"/>
</dbReference>
<dbReference type="Gene3D" id="1.20.120.450">
    <property type="entry name" value="dinb family like domain"/>
    <property type="match status" value="1"/>
</dbReference>
<evidence type="ECO:0000259" key="1">
    <source>
        <dbReference type="Pfam" id="PF12867"/>
    </source>
</evidence>
<gene>
    <name evidence="2" type="ORF">FOY51_04400</name>
</gene>
<reference evidence="2 3" key="1">
    <citation type="submission" date="2019-07" db="EMBL/GenBank/DDBJ databases">
        <title>Rhodococcus cavernicolus sp. nov., isolated from a cave.</title>
        <authorList>
            <person name="Lee S.D."/>
        </authorList>
    </citation>
    <scope>NUCLEOTIDE SEQUENCE [LARGE SCALE GENOMIC DNA]</scope>
    <source>
        <strain evidence="2 3">C1-24</strain>
    </source>
</reference>
<evidence type="ECO:0000313" key="2">
    <source>
        <dbReference type="EMBL" id="KAA0024327.1"/>
    </source>
</evidence>
<dbReference type="Proteomes" id="UP000322244">
    <property type="component" value="Unassembled WGS sequence"/>
</dbReference>
<evidence type="ECO:0000313" key="3">
    <source>
        <dbReference type="Proteomes" id="UP000322244"/>
    </source>
</evidence>
<accession>A0A5A7SHY1</accession>
<keyword evidence="3" id="KW-1185">Reference proteome</keyword>
<feature type="domain" description="DinB-like" evidence="1">
    <location>
        <begin position="38"/>
        <end position="162"/>
    </location>
</feature>
<dbReference type="InterPro" id="IPR024775">
    <property type="entry name" value="DinB-like"/>
</dbReference>
<comment type="caution">
    <text evidence="2">The sequence shown here is derived from an EMBL/GenBank/DDBJ whole genome shotgun (WGS) entry which is preliminary data.</text>
</comment>
<dbReference type="InterPro" id="IPR034660">
    <property type="entry name" value="DinB/YfiT-like"/>
</dbReference>
<protein>
    <submittedName>
        <fullName evidence="2">DinB family protein</fullName>
    </submittedName>
</protein>
<sequence length="177" mass="20707">MLPPLAAEDHWCAECNIDYTKIEIDDALTIIKAVPELARANVELVSGRILQLRPDDSWSMLEYLCHIRDVYATFTIRLYRAQHEDRPAVEPMLNDLRAHRFAYNDLEANSVLEELEHNVDGFAYQVDRVKDWNRTVSRLPEEIRTSRWLVRQAMHEGVHHLADMTWVREQVEVVTKG</sequence>
<dbReference type="OrthoDB" id="3376896at2"/>
<proteinExistence type="predicted"/>